<evidence type="ECO:0000313" key="7">
    <source>
        <dbReference type="EMBL" id="RGD78128.1"/>
    </source>
</evidence>
<dbReference type="EMBL" id="JABAFR010000043">
    <property type="protein sequence ID" value="NME45468.1"/>
    <property type="molecule type" value="Genomic_DNA"/>
</dbReference>
<dbReference type="Gene3D" id="1.10.10.10">
    <property type="entry name" value="Winged helix-like DNA-binding domain superfamily/Winged helix DNA-binding domain"/>
    <property type="match status" value="1"/>
</dbReference>
<dbReference type="PROSITE" id="PS50995">
    <property type="entry name" value="HTH_MARR_2"/>
    <property type="match status" value="1"/>
</dbReference>
<dbReference type="EMBL" id="QUSK01000002">
    <property type="protein sequence ID" value="RGD78128.1"/>
    <property type="molecule type" value="Genomic_DNA"/>
</dbReference>
<evidence type="ECO:0000313" key="5">
    <source>
        <dbReference type="EMBL" id="MDB7983289.1"/>
    </source>
</evidence>
<evidence type="ECO:0000256" key="2">
    <source>
        <dbReference type="ARBA" id="ARBA00023125"/>
    </source>
</evidence>
<proteinExistence type="predicted"/>
<dbReference type="GO" id="GO:0003677">
    <property type="term" value="F:DNA binding"/>
    <property type="evidence" value="ECO:0007669"/>
    <property type="project" value="UniProtKB-KW"/>
</dbReference>
<keyword evidence="2" id="KW-0238">DNA-binding</keyword>
<keyword evidence="3" id="KW-0804">Transcription</keyword>
<dbReference type="GO" id="GO:0003700">
    <property type="term" value="F:DNA-binding transcription factor activity"/>
    <property type="evidence" value="ECO:0007669"/>
    <property type="project" value="InterPro"/>
</dbReference>
<gene>
    <name evidence="7" type="ORF">DXC78_01620</name>
    <name evidence="6" type="ORF">HF861_11400</name>
    <name evidence="5" type="ORF">PND82_10750</name>
</gene>
<dbReference type="AlphaFoldDB" id="A0A3E3E8B3"/>
<evidence type="ECO:0000256" key="1">
    <source>
        <dbReference type="ARBA" id="ARBA00023015"/>
    </source>
</evidence>
<dbReference type="InterPro" id="IPR023187">
    <property type="entry name" value="Tscrpt_reg_MarR-type_CS"/>
</dbReference>
<dbReference type="PANTHER" id="PTHR35790:SF4">
    <property type="entry name" value="HTH-TYPE TRANSCRIPTIONAL REGULATOR PCHR"/>
    <property type="match status" value="1"/>
</dbReference>
<dbReference type="InterPro" id="IPR052067">
    <property type="entry name" value="Metal_resp_HTH_trans_reg"/>
</dbReference>
<evidence type="ECO:0000313" key="6">
    <source>
        <dbReference type="EMBL" id="NME45468.1"/>
    </source>
</evidence>
<dbReference type="PANTHER" id="PTHR35790">
    <property type="entry name" value="HTH-TYPE TRANSCRIPTIONAL REGULATOR PCHR"/>
    <property type="match status" value="1"/>
</dbReference>
<sequence>MHKNEINLQYKELNQQHDYVYQFVILYYNYILAKHDYGTGEQVSMMEAHTTTFIEEHPGTTVSEVARFWNKTKGAVSQTVKNLLEKGYIRKENSSKDRKINYLYVTEKGDQLSQSHKLYDTKDIKKTYDQLLETCSEQDIQSFYKVLKQYITCIKNDFK</sequence>
<dbReference type="RefSeq" id="WP_117445410.1">
    <property type="nucleotide sequence ID" value="NZ_CALCIP010000010.1"/>
</dbReference>
<accession>A0A3E3E8B3</accession>
<dbReference type="InterPro" id="IPR036390">
    <property type="entry name" value="WH_DNA-bd_sf"/>
</dbReference>
<dbReference type="EMBL" id="JAQLXO010000028">
    <property type="protein sequence ID" value="MDB7983289.1"/>
    <property type="molecule type" value="Genomic_DNA"/>
</dbReference>
<evidence type="ECO:0000313" key="9">
    <source>
        <dbReference type="Proteomes" id="UP000540014"/>
    </source>
</evidence>
<evidence type="ECO:0000259" key="4">
    <source>
        <dbReference type="PROSITE" id="PS50995"/>
    </source>
</evidence>
<dbReference type="Pfam" id="PF12802">
    <property type="entry name" value="MarR_2"/>
    <property type="match status" value="1"/>
</dbReference>
<name>A0A3E3E8B3_9FIRM</name>
<dbReference type="Proteomes" id="UP000540014">
    <property type="component" value="Unassembled WGS sequence"/>
</dbReference>
<dbReference type="Proteomes" id="UP001212981">
    <property type="component" value="Unassembled WGS sequence"/>
</dbReference>
<organism evidence="7 8">
    <name type="scientific">Faecalicoccus pleomorphus</name>
    <dbReference type="NCBI Taxonomy" id="1323"/>
    <lineage>
        <taxon>Bacteria</taxon>
        <taxon>Bacillati</taxon>
        <taxon>Bacillota</taxon>
        <taxon>Erysipelotrichia</taxon>
        <taxon>Erysipelotrichales</taxon>
        <taxon>Erysipelotrichaceae</taxon>
        <taxon>Faecalicoccus</taxon>
    </lineage>
</organism>
<evidence type="ECO:0000256" key="3">
    <source>
        <dbReference type="ARBA" id="ARBA00023163"/>
    </source>
</evidence>
<feature type="domain" description="HTH marR-type" evidence="4">
    <location>
        <begin position="3"/>
        <end position="152"/>
    </location>
</feature>
<evidence type="ECO:0000313" key="8">
    <source>
        <dbReference type="Proteomes" id="UP000260721"/>
    </source>
</evidence>
<dbReference type="PROSITE" id="PS01117">
    <property type="entry name" value="HTH_MARR_1"/>
    <property type="match status" value="1"/>
</dbReference>
<reference evidence="6 9" key="2">
    <citation type="submission" date="2020-04" db="EMBL/GenBank/DDBJ databases">
        <authorList>
            <person name="Hitch T.C.A."/>
            <person name="Wylensek D."/>
            <person name="Clavel T."/>
        </authorList>
    </citation>
    <scope>NUCLEOTIDE SEQUENCE [LARGE SCALE GENOMIC DNA]</scope>
    <source>
        <strain evidence="6 9">BSM-383-APC-22F</strain>
    </source>
</reference>
<reference evidence="7 8" key="1">
    <citation type="submission" date="2018-08" db="EMBL/GenBank/DDBJ databases">
        <title>A genome reference for cultivated species of the human gut microbiota.</title>
        <authorList>
            <person name="Zou Y."/>
            <person name="Xue W."/>
            <person name="Luo G."/>
        </authorList>
    </citation>
    <scope>NUCLEOTIDE SEQUENCE [LARGE SCALE GENOMIC DNA]</scope>
    <source>
        <strain evidence="7 8">TF08-11</strain>
    </source>
</reference>
<keyword evidence="1" id="KW-0805">Transcription regulation</keyword>
<comment type="caution">
    <text evidence="7">The sequence shown here is derived from an EMBL/GenBank/DDBJ whole genome shotgun (WGS) entry which is preliminary data.</text>
</comment>
<protein>
    <submittedName>
        <fullName evidence="7">MarR family transcriptional regulator</fullName>
    </submittedName>
</protein>
<dbReference type="Proteomes" id="UP000260721">
    <property type="component" value="Unassembled WGS sequence"/>
</dbReference>
<dbReference type="InterPro" id="IPR000835">
    <property type="entry name" value="HTH_MarR-typ"/>
</dbReference>
<dbReference type="InterPro" id="IPR036388">
    <property type="entry name" value="WH-like_DNA-bd_sf"/>
</dbReference>
<dbReference type="SMART" id="SM00347">
    <property type="entry name" value="HTH_MARR"/>
    <property type="match status" value="1"/>
</dbReference>
<dbReference type="SUPFAM" id="SSF46785">
    <property type="entry name" value="Winged helix' DNA-binding domain"/>
    <property type="match status" value="1"/>
</dbReference>
<reference evidence="5" key="3">
    <citation type="submission" date="2023-01" db="EMBL/GenBank/DDBJ databases">
        <title>Human gut microbiome strain richness.</title>
        <authorList>
            <person name="Chen-Liaw A."/>
        </authorList>
    </citation>
    <scope>NUCLEOTIDE SEQUENCE</scope>
    <source>
        <strain evidence="5">D8_m1001271B151109d0_201107</strain>
    </source>
</reference>